<gene>
    <name evidence="2" type="ORF">ACFOEE_14465</name>
</gene>
<sequence>MVKHFTRSALAAMLGITAMAASAADPIYIGGTKYNYDINDFTPIYAAANSTHVIGYQADIPVYVDEWDEFYGHPELIFDVRGELNASLGTAPLKVGMSVECSDIDIGYDADLVFQRRNVVIPARFSVYKRQVTEGKCKNLHVEIRKVDTSLTDTNATINSISFSTIIGLNLN</sequence>
<feature type="signal peptide" evidence="1">
    <location>
        <begin position="1"/>
        <end position="23"/>
    </location>
</feature>
<keyword evidence="1" id="KW-0732">Signal</keyword>
<evidence type="ECO:0000313" key="3">
    <source>
        <dbReference type="Proteomes" id="UP001595453"/>
    </source>
</evidence>
<evidence type="ECO:0000256" key="1">
    <source>
        <dbReference type="SAM" id="SignalP"/>
    </source>
</evidence>
<evidence type="ECO:0000313" key="2">
    <source>
        <dbReference type="EMBL" id="MFC3033724.1"/>
    </source>
</evidence>
<comment type="caution">
    <text evidence="2">The sequence shown here is derived from an EMBL/GenBank/DDBJ whole genome shotgun (WGS) entry which is preliminary data.</text>
</comment>
<keyword evidence="3" id="KW-1185">Reference proteome</keyword>
<protein>
    <submittedName>
        <fullName evidence="2">Uncharacterized protein</fullName>
    </submittedName>
</protein>
<feature type="chain" id="PRO_5045416168" evidence="1">
    <location>
        <begin position="24"/>
        <end position="172"/>
    </location>
</feature>
<dbReference type="EMBL" id="JBHRSD010000026">
    <property type="protein sequence ID" value="MFC3033724.1"/>
    <property type="molecule type" value="Genomic_DNA"/>
</dbReference>
<dbReference type="Proteomes" id="UP001595453">
    <property type="component" value="Unassembled WGS sequence"/>
</dbReference>
<dbReference type="RefSeq" id="WP_377125646.1">
    <property type="nucleotide sequence ID" value="NZ_JBHRSD010000026.1"/>
</dbReference>
<reference evidence="3" key="1">
    <citation type="journal article" date="2019" name="Int. J. Syst. Evol. Microbiol.">
        <title>The Global Catalogue of Microorganisms (GCM) 10K type strain sequencing project: providing services to taxonomists for standard genome sequencing and annotation.</title>
        <authorList>
            <consortium name="The Broad Institute Genomics Platform"/>
            <consortium name="The Broad Institute Genome Sequencing Center for Infectious Disease"/>
            <person name="Wu L."/>
            <person name="Ma J."/>
        </authorList>
    </citation>
    <scope>NUCLEOTIDE SEQUENCE [LARGE SCALE GENOMIC DNA]</scope>
    <source>
        <strain evidence="3">KCTC 42730</strain>
    </source>
</reference>
<name>A0ABV7CM74_9GAMM</name>
<accession>A0ABV7CM74</accession>
<proteinExistence type="predicted"/>
<organism evidence="2 3">
    <name type="scientific">Pseudoalteromonas fenneropenaei</name>
    <dbReference type="NCBI Taxonomy" id="1737459"/>
    <lineage>
        <taxon>Bacteria</taxon>
        <taxon>Pseudomonadati</taxon>
        <taxon>Pseudomonadota</taxon>
        <taxon>Gammaproteobacteria</taxon>
        <taxon>Alteromonadales</taxon>
        <taxon>Pseudoalteromonadaceae</taxon>
        <taxon>Pseudoalteromonas</taxon>
    </lineage>
</organism>